<evidence type="ECO:0000256" key="1">
    <source>
        <dbReference type="SAM" id="SignalP"/>
    </source>
</evidence>
<accession>A0ABV1E1H7</accession>
<dbReference type="PROSITE" id="PS51257">
    <property type="entry name" value="PROKAR_LIPOPROTEIN"/>
    <property type="match status" value="1"/>
</dbReference>
<feature type="signal peptide" evidence="1">
    <location>
        <begin position="1"/>
        <end position="21"/>
    </location>
</feature>
<name>A0ABV1E1H7_9FIRM</name>
<gene>
    <name evidence="2" type="ORF">WMO26_10030</name>
</gene>
<evidence type="ECO:0000313" key="2">
    <source>
        <dbReference type="EMBL" id="MEQ2441162.1"/>
    </source>
</evidence>
<feature type="chain" id="PRO_5045453460" evidence="1">
    <location>
        <begin position="22"/>
        <end position="222"/>
    </location>
</feature>
<dbReference type="RefSeq" id="WP_349220088.1">
    <property type="nucleotide sequence ID" value="NZ_JBBMFD010000018.1"/>
</dbReference>
<keyword evidence="3" id="KW-1185">Reference proteome</keyword>
<comment type="caution">
    <text evidence="2">The sequence shown here is derived from an EMBL/GenBank/DDBJ whole genome shotgun (WGS) entry which is preliminary data.</text>
</comment>
<keyword evidence="1" id="KW-0732">Signal</keyword>
<dbReference type="EMBL" id="JBBMFD010000018">
    <property type="protein sequence ID" value="MEQ2441162.1"/>
    <property type="molecule type" value="Genomic_DNA"/>
</dbReference>
<dbReference type="Proteomes" id="UP001489509">
    <property type="component" value="Unassembled WGS sequence"/>
</dbReference>
<sequence length="222" mass="24796">MVIKRMLSAAFVILLFCTVLTGCSNSSSSSQDQLGLHLSSDPSDKTVISTVTRRMNWVVDYSDMEVLVRDSDLIVIASVQSIDSVVAENGFYNTHATIRISDTLKGQSSDSEISIAATGGYVSYEEYVKNLQPEEMEKQGLDWTEEEKQNGVIKAQTDQQNLLQEGEQYILCLRESEELGYVTVGSYHGIMRMDGDKVWRKENAGIFDKEAIIQSIREAQES</sequence>
<reference evidence="2 3" key="1">
    <citation type="submission" date="2024-03" db="EMBL/GenBank/DDBJ databases">
        <title>Human intestinal bacterial collection.</title>
        <authorList>
            <person name="Pauvert C."/>
            <person name="Hitch T.C.A."/>
            <person name="Clavel T."/>
        </authorList>
    </citation>
    <scope>NUCLEOTIDE SEQUENCE [LARGE SCALE GENOMIC DNA]</scope>
    <source>
        <strain evidence="2 3">CLA-JM-H44</strain>
    </source>
</reference>
<evidence type="ECO:0000313" key="3">
    <source>
        <dbReference type="Proteomes" id="UP001489509"/>
    </source>
</evidence>
<proteinExistence type="predicted"/>
<organism evidence="2 3">
    <name type="scientific">Solibaculum intestinale</name>
    <dbReference type="NCBI Taxonomy" id="3133165"/>
    <lineage>
        <taxon>Bacteria</taxon>
        <taxon>Bacillati</taxon>
        <taxon>Bacillota</taxon>
        <taxon>Clostridia</taxon>
        <taxon>Eubacteriales</taxon>
        <taxon>Oscillospiraceae</taxon>
        <taxon>Solibaculum</taxon>
    </lineage>
</organism>
<protein>
    <submittedName>
        <fullName evidence="2">Uncharacterized protein</fullName>
    </submittedName>
</protein>